<dbReference type="AlphaFoldDB" id="A0A5B9PFY4"/>
<evidence type="ECO:0000313" key="1">
    <source>
        <dbReference type="EMBL" id="QEG25234.1"/>
    </source>
</evidence>
<dbReference type="CDD" id="cd09757">
    <property type="entry name" value="Cas8c_I-C"/>
    <property type="match status" value="1"/>
</dbReference>
<dbReference type="NCBIfam" id="TIGR01863">
    <property type="entry name" value="cas_Csd1"/>
    <property type="match status" value="1"/>
</dbReference>
<gene>
    <name evidence="1" type="ORF">MFFC18_51580</name>
</gene>
<dbReference type="Pfam" id="PF09709">
    <property type="entry name" value="Cas_Csd1"/>
    <property type="match status" value="1"/>
</dbReference>
<proteinExistence type="predicted"/>
<dbReference type="STRING" id="980251.GCA_001642875_03804"/>
<name>A0A5B9PFY4_9BACT</name>
<dbReference type="KEGG" id="mff:MFFC18_51580"/>
<keyword evidence="2" id="KW-1185">Reference proteome</keyword>
<dbReference type="InterPro" id="IPR010144">
    <property type="entry name" value="CRISPR-assoc_prot_Csd1-typ"/>
</dbReference>
<sequence>MILQKLCEYYDRIAADPEQSIAAVGFAPQKIGFEVVIESDGSLHALQDIRDTSGRKPANRIIELPYGGKRANAIAPMFLWDKAEYLLGWVPPELKVEPDSESEKDKEKRQKKIDRVGLCFRAAQEFHIGFAEELLMPEYQSLVAFWKNWKPDSLTEEQLQFLADIGTGFGVFRIRKSTNFLHDIPAVQEFWAQSQTVAEDSDTDGFCLVSGSNTTLARLHPVVKGIAGAQSAGASIVSFNDDAFTSYGKEQSFNAPIGESSAFKYATVLNRMLERDSGRRLRIGDTTCVFWADQSTEAEEIEDIFAFGLDNDQFEDETRANEIGAMLSRIAQGEAEPPGAGTGFYVLGLSPNAARLSIRFWISGTAGELIERVAQHQARLEIAKGPKDKTFLPLWLILAQTARESKEIQPLLGGALLRSVLTGGRYPESLLSAIIRRIRAEREIRHPKAAIIKAILNHNHQKEISVMLDIERAEPSYHLGRLFASLERAQEDALPGLNATIKDRYFGAASSTPSSVFPRLIRMSQHHVGKLEAGKKVVAEKRLQEIMGRLDAFPPHLGLADQGLFAIGYYHQRQDFFTKKSKKED</sequence>
<dbReference type="OrthoDB" id="9778918at2"/>
<dbReference type="Proteomes" id="UP000322214">
    <property type="component" value="Chromosome"/>
</dbReference>
<dbReference type="EMBL" id="CP042912">
    <property type="protein sequence ID" value="QEG25234.1"/>
    <property type="molecule type" value="Genomic_DNA"/>
</dbReference>
<evidence type="ECO:0000313" key="2">
    <source>
        <dbReference type="Proteomes" id="UP000322214"/>
    </source>
</evidence>
<dbReference type="RefSeq" id="WP_075085808.1">
    <property type="nucleotide sequence ID" value="NZ_CP042912.1"/>
</dbReference>
<organism evidence="1 2">
    <name type="scientific">Mariniblastus fucicola</name>
    <dbReference type="NCBI Taxonomy" id="980251"/>
    <lineage>
        <taxon>Bacteria</taxon>
        <taxon>Pseudomonadati</taxon>
        <taxon>Planctomycetota</taxon>
        <taxon>Planctomycetia</taxon>
        <taxon>Pirellulales</taxon>
        <taxon>Pirellulaceae</taxon>
        <taxon>Mariniblastus</taxon>
    </lineage>
</organism>
<protein>
    <submittedName>
        <fullName evidence="1">CRISPR-associated protein (Cas_Csd1)</fullName>
    </submittedName>
</protein>
<reference evidence="1 2" key="1">
    <citation type="submission" date="2019-08" db="EMBL/GenBank/DDBJ databases">
        <title>Deep-cultivation of Planctomycetes and their phenomic and genomic characterization uncovers novel biology.</title>
        <authorList>
            <person name="Wiegand S."/>
            <person name="Jogler M."/>
            <person name="Boedeker C."/>
            <person name="Pinto D."/>
            <person name="Vollmers J."/>
            <person name="Rivas-Marin E."/>
            <person name="Kohn T."/>
            <person name="Peeters S.H."/>
            <person name="Heuer A."/>
            <person name="Rast P."/>
            <person name="Oberbeckmann S."/>
            <person name="Bunk B."/>
            <person name="Jeske O."/>
            <person name="Meyerdierks A."/>
            <person name="Storesund J.E."/>
            <person name="Kallscheuer N."/>
            <person name="Luecker S."/>
            <person name="Lage O.M."/>
            <person name="Pohl T."/>
            <person name="Merkel B.J."/>
            <person name="Hornburger P."/>
            <person name="Mueller R.-W."/>
            <person name="Bruemmer F."/>
            <person name="Labrenz M."/>
            <person name="Spormann A.M."/>
            <person name="Op den Camp H."/>
            <person name="Overmann J."/>
            <person name="Amann R."/>
            <person name="Jetten M.S.M."/>
            <person name="Mascher T."/>
            <person name="Medema M.H."/>
            <person name="Devos D.P."/>
            <person name="Kaster A.-K."/>
            <person name="Ovreas L."/>
            <person name="Rohde M."/>
            <person name="Galperin M.Y."/>
            <person name="Jogler C."/>
        </authorList>
    </citation>
    <scope>NUCLEOTIDE SEQUENCE [LARGE SCALE GENOMIC DNA]</scope>
    <source>
        <strain evidence="1 2">FC18</strain>
    </source>
</reference>
<accession>A0A5B9PFY4</accession>